<proteinExistence type="predicted"/>
<reference evidence="1 2" key="1">
    <citation type="journal article" date="2020" name="Mol. Biol. Evol.">
        <title>Interspecific Gene Flow and the Evolution of Specialization in Black and White Rhinoceros.</title>
        <authorList>
            <person name="Moodley Y."/>
            <person name="Westbury M.V."/>
            <person name="Russo I.M."/>
            <person name="Gopalakrishnan S."/>
            <person name="Rakotoarivelo A."/>
            <person name="Olsen R.A."/>
            <person name="Prost S."/>
            <person name="Tunstall T."/>
            <person name="Ryder O.A."/>
            <person name="Dalen L."/>
            <person name="Bruford M.W."/>
        </authorList>
    </citation>
    <scope>NUCLEOTIDE SEQUENCE [LARGE SCALE GENOMIC DNA]</scope>
    <source>
        <strain evidence="1">SBR-YM</strain>
        <tissue evidence="1">Skin</tissue>
    </source>
</reference>
<dbReference type="AlphaFoldDB" id="A0A7J7EHW8"/>
<dbReference type="InterPro" id="IPR036179">
    <property type="entry name" value="Ig-like_dom_sf"/>
</dbReference>
<gene>
    <name evidence="1" type="ORF">HPG69_003911</name>
</gene>
<evidence type="ECO:0000313" key="2">
    <source>
        <dbReference type="Proteomes" id="UP000551758"/>
    </source>
</evidence>
<sequence>MPASALPSPSIHPQIRTFSSSSLDCITKMVPVAIATVTLVEAGGPDSFYQAETRYRGRLSVVGPGRSLQISNLSWEDAGPYRAHIDLRRSRITHTWKYTLQVYAHKPQTTELWGLHVVDLVKKDDFSP</sequence>
<dbReference type="EMBL" id="JACDTQ010002865">
    <property type="protein sequence ID" value="KAF5915402.1"/>
    <property type="molecule type" value="Genomic_DNA"/>
</dbReference>
<comment type="caution">
    <text evidence="1">The sequence shown here is derived from an EMBL/GenBank/DDBJ whole genome shotgun (WGS) entry which is preliminary data.</text>
</comment>
<name>A0A7J7EHW8_DICBM</name>
<dbReference type="Proteomes" id="UP000551758">
    <property type="component" value="Unassembled WGS sequence"/>
</dbReference>
<evidence type="ECO:0000313" key="1">
    <source>
        <dbReference type="EMBL" id="KAF5915402.1"/>
    </source>
</evidence>
<dbReference type="SUPFAM" id="SSF48726">
    <property type="entry name" value="Immunoglobulin"/>
    <property type="match status" value="1"/>
</dbReference>
<keyword evidence="2" id="KW-1185">Reference proteome</keyword>
<dbReference type="Gene3D" id="2.60.40.10">
    <property type="entry name" value="Immunoglobulins"/>
    <property type="match status" value="1"/>
</dbReference>
<dbReference type="InterPro" id="IPR013783">
    <property type="entry name" value="Ig-like_fold"/>
</dbReference>
<protein>
    <submittedName>
        <fullName evidence="1">Uncharacterized protein</fullName>
    </submittedName>
</protein>
<accession>A0A7J7EHW8</accession>
<organism evidence="1 2">
    <name type="scientific">Diceros bicornis minor</name>
    <name type="common">South-central black rhinoceros</name>
    <dbReference type="NCBI Taxonomy" id="77932"/>
    <lineage>
        <taxon>Eukaryota</taxon>
        <taxon>Metazoa</taxon>
        <taxon>Chordata</taxon>
        <taxon>Craniata</taxon>
        <taxon>Vertebrata</taxon>
        <taxon>Euteleostomi</taxon>
        <taxon>Mammalia</taxon>
        <taxon>Eutheria</taxon>
        <taxon>Laurasiatheria</taxon>
        <taxon>Perissodactyla</taxon>
        <taxon>Rhinocerotidae</taxon>
        <taxon>Diceros</taxon>
    </lineage>
</organism>